<keyword evidence="8" id="KW-1185">Reference proteome</keyword>
<feature type="transmembrane region" description="Helical" evidence="5">
    <location>
        <begin position="209"/>
        <end position="229"/>
    </location>
</feature>
<feature type="transmembrane region" description="Helical" evidence="5">
    <location>
        <begin position="43"/>
        <end position="64"/>
    </location>
</feature>
<evidence type="ECO:0000259" key="6">
    <source>
        <dbReference type="Pfam" id="PF00955"/>
    </source>
</evidence>
<dbReference type="InParanoid" id="E9GAL7"/>
<feature type="transmembrane region" description="Helical" evidence="5">
    <location>
        <begin position="284"/>
        <end position="304"/>
    </location>
</feature>
<dbReference type="PANTHER" id="PTHR11453">
    <property type="entry name" value="ANION EXCHANGE PROTEIN"/>
    <property type="match status" value="1"/>
</dbReference>
<feature type="domain" description="Bicarbonate transporter-like transmembrane" evidence="6">
    <location>
        <begin position="4"/>
        <end position="316"/>
    </location>
</feature>
<evidence type="ECO:0000256" key="4">
    <source>
        <dbReference type="ARBA" id="ARBA00023136"/>
    </source>
</evidence>
<sequence>MGVECNQASSVLFLLLMLGTVWLGVSIFNFKKTPFLSAGKREILADYALPIAVVTMSFVGSFFFREVKAEPFRYDDSENVFTVTPLGRLPGLAIAGAMGLGFALSLLILMDQNISSAVDRHTIGSWPFVMAILTAALSAVGLPWMHALVPHSPLHARALADVEERVHQGHVYQIIVRVRETRLTVLFSHILIGLSIMLLPYPMAYISPAVLNGLFLYVAVTGLGGNQMFERISLFFTEQSAYPPNHYIRRVPQRKIHQFTGCQLAQLMLMCLFGFVPWPYMKMIFPVILLSLLPIRHLIVPRVVEDRFLKALDSSEH</sequence>
<feature type="transmembrane region" description="Helical" evidence="5">
    <location>
        <begin position="183"/>
        <end position="203"/>
    </location>
</feature>
<dbReference type="GO" id="GO:0055085">
    <property type="term" value="P:transmembrane transport"/>
    <property type="evidence" value="ECO:0000318"/>
    <property type="project" value="GO_Central"/>
</dbReference>
<protein>
    <recommendedName>
        <fullName evidence="6">Bicarbonate transporter-like transmembrane domain-containing protein</fullName>
    </recommendedName>
</protein>
<dbReference type="InterPro" id="IPR011531">
    <property type="entry name" value="HCO3_transpt-like_TM_dom"/>
</dbReference>
<dbReference type="GO" id="GO:0050801">
    <property type="term" value="P:monoatomic ion homeostasis"/>
    <property type="evidence" value="ECO:0000318"/>
    <property type="project" value="GO_Central"/>
</dbReference>
<evidence type="ECO:0000256" key="5">
    <source>
        <dbReference type="SAM" id="Phobius"/>
    </source>
</evidence>
<keyword evidence="2 5" id="KW-0812">Transmembrane</keyword>
<dbReference type="OMA" id="ILISMHY"/>
<feature type="transmembrane region" description="Helical" evidence="5">
    <location>
        <begin position="85"/>
        <end position="108"/>
    </location>
</feature>
<evidence type="ECO:0000256" key="1">
    <source>
        <dbReference type="ARBA" id="ARBA00004141"/>
    </source>
</evidence>
<accession>E9GAL7</accession>
<name>E9GAL7_DAPPU</name>
<dbReference type="eggNOG" id="KOG1172">
    <property type="taxonomic scope" value="Eukaryota"/>
</dbReference>
<organism evidence="7 8">
    <name type="scientific">Daphnia pulex</name>
    <name type="common">Water flea</name>
    <dbReference type="NCBI Taxonomy" id="6669"/>
    <lineage>
        <taxon>Eukaryota</taxon>
        <taxon>Metazoa</taxon>
        <taxon>Ecdysozoa</taxon>
        <taxon>Arthropoda</taxon>
        <taxon>Crustacea</taxon>
        <taxon>Branchiopoda</taxon>
        <taxon>Diplostraca</taxon>
        <taxon>Cladocera</taxon>
        <taxon>Anomopoda</taxon>
        <taxon>Daphniidae</taxon>
        <taxon>Daphnia</taxon>
    </lineage>
</organism>
<dbReference type="GO" id="GO:0006820">
    <property type="term" value="P:monoatomic anion transport"/>
    <property type="evidence" value="ECO:0007669"/>
    <property type="project" value="InterPro"/>
</dbReference>
<feature type="transmembrane region" description="Helical" evidence="5">
    <location>
        <begin position="259"/>
        <end position="278"/>
    </location>
</feature>
<dbReference type="OrthoDB" id="1735926at2759"/>
<dbReference type="Pfam" id="PF00955">
    <property type="entry name" value="HCO3_cotransp"/>
    <property type="match status" value="1"/>
</dbReference>
<evidence type="ECO:0000256" key="2">
    <source>
        <dbReference type="ARBA" id="ARBA00022692"/>
    </source>
</evidence>
<proteinExistence type="predicted"/>
<dbReference type="PhylomeDB" id="E9GAL7"/>
<feature type="transmembrane region" description="Helical" evidence="5">
    <location>
        <begin position="12"/>
        <end position="31"/>
    </location>
</feature>
<evidence type="ECO:0000313" key="8">
    <source>
        <dbReference type="Proteomes" id="UP000000305"/>
    </source>
</evidence>
<dbReference type="EMBL" id="GL732537">
    <property type="protein sequence ID" value="EFX83270.1"/>
    <property type="molecule type" value="Genomic_DNA"/>
</dbReference>
<evidence type="ECO:0000256" key="3">
    <source>
        <dbReference type="ARBA" id="ARBA00022989"/>
    </source>
</evidence>
<dbReference type="GO" id="GO:0016323">
    <property type="term" value="C:basolateral plasma membrane"/>
    <property type="evidence" value="ECO:0000318"/>
    <property type="project" value="GO_Central"/>
</dbReference>
<feature type="transmembrane region" description="Helical" evidence="5">
    <location>
        <begin position="128"/>
        <end position="149"/>
    </location>
</feature>
<dbReference type="PANTHER" id="PTHR11453:SF127">
    <property type="entry name" value="SOLUTE CARRIER FAMILY 4 MEMBER 11"/>
    <property type="match status" value="1"/>
</dbReference>
<comment type="subcellular location">
    <subcellularLocation>
        <location evidence="1">Membrane</location>
        <topology evidence="1">Multi-pass membrane protein</topology>
    </subcellularLocation>
</comment>
<keyword evidence="3 5" id="KW-1133">Transmembrane helix</keyword>
<evidence type="ECO:0000313" key="7">
    <source>
        <dbReference type="EMBL" id="EFX83270.1"/>
    </source>
</evidence>
<dbReference type="Proteomes" id="UP000000305">
    <property type="component" value="Unassembled WGS sequence"/>
</dbReference>
<keyword evidence="4 5" id="KW-0472">Membrane</keyword>
<dbReference type="GO" id="GO:0005452">
    <property type="term" value="F:solute:inorganic anion antiporter activity"/>
    <property type="evidence" value="ECO:0007669"/>
    <property type="project" value="InterPro"/>
</dbReference>
<gene>
    <name evidence="7" type="ORF">DAPPUDRAFT_127908</name>
</gene>
<dbReference type="GO" id="GO:0005886">
    <property type="term" value="C:plasma membrane"/>
    <property type="evidence" value="ECO:0000318"/>
    <property type="project" value="GO_Central"/>
</dbReference>
<dbReference type="InterPro" id="IPR003020">
    <property type="entry name" value="HCO3_transpt_euk"/>
</dbReference>
<dbReference type="GO" id="GO:0022857">
    <property type="term" value="F:transmembrane transporter activity"/>
    <property type="evidence" value="ECO:0000318"/>
    <property type="project" value="GO_Central"/>
</dbReference>
<reference evidence="7 8" key="1">
    <citation type="journal article" date="2011" name="Science">
        <title>The ecoresponsive genome of Daphnia pulex.</title>
        <authorList>
            <person name="Colbourne J.K."/>
            <person name="Pfrender M.E."/>
            <person name="Gilbert D."/>
            <person name="Thomas W.K."/>
            <person name="Tucker A."/>
            <person name="Oakley T.H."/>
            <person name="Tokishita S."/>
            <person name="Aerts A."/>
            <person name="Arnold G.J."/>
            <person name="Basu M.K."/>
            <person name="Bauer D.J."/>
            <person name="Caceres C.E."/>
            <person name="Carmel L."/>
            <person name="Casola C."/>
            <person name="Choi J.H."/>
            <person name="Detter J.C."/>
            <person name="Dong Q."/>
            <person name="Dusheyko S."/>
            <person name="Eads B.D."/>
            <person name="Frohlich T."/>
            <person name="Geiler-Samerotte K.A."/>
            <person name="Gerlach D."/>
            <person name="Hatcher P."/>
            <person name="Jogdeo S."/>
            <person name="Krijgsveld J."/>
            <person name="Kriventseva E.V."/>
            <person name="Kultz D."/>
            <person name="Laforsch C."/>
            <person name="Lindquist E."/>
            <person name="Lopez J."/>
            <person name="Manak J.R."/>
            <person name="Muller J."/>
            <person name="Pangilinan J."/>
            <person name="Patwardhan R.P."/>
            <person name="Pitluck S."/>
            <person name="Pritham E.J."/>
            <person name="Rechtsteiner A."/>
            <person name="Rho M."/>
            <person name="Rogozin I.B."/>
            <person name="Sakarya O."/>
            <person name="Salamov A."/>
            <person name="Schaack S."/>
            <person name="Shapiro H."/>
            <person name="Shiga Y."/>
            <person name="Skalitzky C."/>
            <person name="Smith Z."/>
            <person name="Souvorov A."/>
            <person name="Sung W."/>
            <person name="Tang Z."/>
            <person name="Tsuchiya D."/>
            <person name="Tu H."/>
            <person name="Vos H."/>
            <person name="Wang M."/>
            <person name="Wolf Y.I."/>
            <person name="Yamagata H."/>
            <person name="Yamada T."/>
            <person name="Ye Y."/>
            <person name="Shaw J.R."/>
            <person name="Andrews J."/>
            <person name="Crease T.J."/>
            <person name="Tang H."/>
            <person name="Lucas S.M."/>
            <person name="Robertson H.M."/>
            <person name="Bork P."/>
            <person name="Koonin E.V."/>
            <person name="Zdobnov E.M."/>
            <person name="Grigoriev I.V."/>
            <person name="Lynch M."/>
            <person name="Boore J.L."/>
        </authorList>
    </citation>
    <scope>NUCLEOTIDE SEQUENCE [LARGE SCALE GENOMIC DNA]</scope>
</reference>
<dbReference type="HOGENOM" id="CLU_002289_4_0_1"/>
<dbReference type="STRING" id="6669.E9GAL7"/>
<dbReference type="KEGG" id="dpx:DAPPUDRAFT_127908"/>
<dbReference type="AlphaFoldDB" id="E9GAL7"/>